<dbReference type="EMBL" id="RXOF01000007">
    <property type="protein sequence ID" value="RTQ49324.1"/>
    <property type="molecule type" value="Genomic_DNA"/>
</dbReference>
<dbReference type="RefSeq" id="WP_126693855.1">
    <property type="nucleotide sequence ID" value="NZ_RXOF01000007.1"/>
</dbReference>
<comment type="caution">
    <text evidence="2">The sequence shown here is derived from an EMBL/GenBank/DDBJ whole genome shotgun (WGS) entry which is preliminary data.</text>
</comment>
<feature type="domain" description="Macro" evidence="1">
    <location>
        <begin position="13"/>
        <end position="199"/>
    </location>
</feature>
<dbReference type="InterPro" id="IPR043472">
    <property type="entry name" value="Macro_dom-like"/>
</dbReference>
<evidence type="ECO:0000313" key="2">
    <source>
        <dbReference type="EMBL" id="RTQ49324.1"/>
    </source>
</evidence>
<proteinExistence type="predicted"/>
<dbReference type="Proteomes" id="UP000282184">
    <property type="component" value="Unassembled WGS sequence"/>
</dbReference>
<evidence type="ECO:0000259" key="1">
    <source>
        <dbReference type="PROSITE" id="PS51154"/>
    </source>
</evidence>
<gene>
    <name evidence="2" type="ORF">EJV47_14390</name>
</gene>
<accession>A0A431U291</accession>
<organism evidence="2 3">
    <name type="scientific">Hymenobacter gummosus</name>
    <dbReference type="NCBI Taxonomy" id="1776032"/>
    <lineage>
        <taxon>Bacteria</taxon>
        <taxon>Pseudomonadati</taxon>
        <taxon>Bacteroidota</taxon>
        <taxon>Cytophagia</taxon>
        <taxon>Cytophagales</taxon>
        <taxon>Hymenobacteraceae</taxon>
        <taxon>Hymenobacter</taxon>
    </lineage>
</organism>
<dbReference type="AlphaFoldDB" id="A0A431U291"/>
<dbReference type="OrthoDB" id="1336276at2"/>
<dbReference type="InterPro" id="IPR002589">
    <property type="entry name" value="Macro_dom"/>
</dbReference>
<protein>
    <submittedName>
        <fullName evidence="2">Appr-1-p processing protein</fullName>
    </submittedName>
</protein>
<dbReference type="SUPFAM" id="SSF52949">
    <property type="entry name" value="Macro domain-like"/>
    <property type="match status" value="1"/>
</dbReference>
<sequence length="199" mass="22137">MHYLLIDQSPRMVEAWRAAFDGQPNVEVQQGDLTRVSCDAIVSPANSFGFMDGGVDYAISERLGWGLQDELQRQIWALPEGELLVGRALVLETGDAQIPYLISAPTMRVPTNFNIPTSINAYLAMKAVLIQARAHERIATVAVPGMCTGVGRMQPEIAARQMLAAYCEIELGQRLSFQNFGDAQRYHWQLNPQGMIYTH</sequence>
<keyword evidence="3" id="KW-1185">Reference proteome</keyword>
<dbReference type="SMART" id="SM00506">
    <property type="entry name" value="A1pp"/>
    <property type="match status" value="1"/>
</dbReference>
<dbReference type="PROSITE" id="PS51154">
    <property type="entry name" value="MACRO"/>
    <property type="match status" value="1"/>
</dbReference>
<reference evidence="2 3" key="1">
    <citation type="submission" date="2018-12" db="EMBL/GenBank/DDBJ databases">
        <title>Hymenobacter gummosus sp. nov., isolated from a spring.</title>
        <authorList>
            <person name="Nie L."/>
        </authorList>
    </citation>
    <scope>NUCLEOTIDE SEQUENCE [LARGE SCALE GENOMIC DNA]</scope>
    <source>
        <strain evidence="2 3">KCTC 52166</strain>
    </source>
</reference>
<dbReference type="Gene3D" id="3.40.220.10">
    <property type="entry name" value="Leucine Aminopeptidase, subunit E, domain 1"/>
    <property type="match status" value="1"/>
</dbReference>
<name>A0A431U291_9BACT</name>
<dbReference type="Pfam" id="PF01661">
    <property type="entry name" value="Macro"/>
    <property type="match status" value="1"/>
</dbReference>
<evidence type="ECO:0000313" key="3">
    <source>
        <dbReference type="Proteomes" id="UP000282184"/>
    </source>
</evidence>